<protein>
    <submittedName>
        <fullName evidence="2">Uncharacterized protein</fullName>
    </submittedName>
</protein>
<proteinExistence type="predicted"/>
<evidence type="ECO:0000256" key="1">
    <source>
        <dbReference type="SAM" id="MobiDB-lite"/>
    </source>
</evidence>
<dbReference type="AlphaFoldDB" id="A0AAU2H160"/>
<sequence length="75" mass="8714">MDAIQQHMLDTYRTARLQEPPPPLPGTHDVRTLREIRDYRRFEAVLSGRLAHGRLRAALARLLPSPRHHRTPACR</sequence>
<gene>
    <name evidence="2" type="ORF">OHV25_16720</name>
</gene>
<organism evidence="2">
    <name type="scientific">Streptomyces sp. NBC_00060</name>
    <dbReference type="NCBI Taxonomy" id="2975636"/>
    <lineage>
        <taxon>Bacteria</taxon>
        <taxon>Bacillati</taxon>
        <taxon>Actinomycetota</taxon>
        <taxon>Actinomycetes</taxon>
        <taxon>Kitasatosporales</taxon>
        <taxon>Streptomycetaceae</taxon>
        <taxon>Streptomyces</taxon>
    </lineage>
</organism>
<accession>A0AAU2H160</accession>
<evidence type="ECO:0000313" key="2">
    <source>
        <dbReference type="EMBL" id="WTU41122.1"/>
    </source>
</evidence>
<feature type="region of interest" description="Disordered" evidence="1">
    <location>
        <begin position="1"/>
        <end position="29"/>
    </location>
</feature>
<dbReference type="EMBL" id="CP108253">
    <property type="protein sequence ID" value="WTU41122.1"/>
    <property type="molecule type" value="Genomic_DNA"/>
</dbReference>
<name>A0AAU2H160_9ACTN</name>
<reference evidence="2" key="1">
    <citation type="submission" date="2022-10" db="EMBL/GenBank/DDBJ databases">
        <title>The complete genomes of actinobacterial strains from the NBC collection.</title>
        <authorList>
            <person name="Joergensen T.S."/>
            <person name="Alvarez Arevalo M."/>
            <person name="Sterndorff E.B."/>
            <person name="Faurdal D."/>
            <person name="Vuksanovic O."/>
            <person name="Mourched A.-S."/>
            <person name="Charusanti P."/>
            <person name="Shaw S."/>
            <person name="Blin K."/>
            <person name="Weber T."/>
        </authorList>
    </citation>
    <scope>NUCLEOTIDE SEQUENCE</scope>
    <source>
        <strain evidence="2">NBC_00060</strain>
    </source>
</reference>